<dbReference type="SUPFAM" id="SSF81606">
    <property type="entry name" value="PP2C-like"/>
    <property type="match status" value="1"/>
</dbReference>
<reference evidence="3" key="1">
    <citation type="submission" date="2019-08" db="EMBL/GenBank/DDBJ databases">
        <authorList>
            <person name="Kucharzyk K."/>
            <person name="Murdoch R.W."/>
            <person name="Higgins S."/>
            <person name="Loffler F."/>
        </authorList>
    </citation>
    <scope>NUCLEOTIDE SEQUENCE</scope>
</reference>
<dbReference type="InterPro" id="IPR001932">
    <property type="entry name" value="PPM-type_phosphatase-like_dom"/>
</dbReference>
<proteinExistence type="predicted"/>
<sequence length="108" mass="11461">MLSIDTRDIAGPPLCAAGGYPFESAGMQLQAGDLLCLFTDGVTEATNGNDMFGSDRLRAAIATCRTVPVQDCAPALRNAVRRFEAGHPPADDLTLLFLRWHGPTGAQD</sequence>
<dbReference type="GO" id="GO:0016791">
    <property type="term" value="F:phosphatase activity"/>
    <property type="evidence" value="ECO:0007669"/>
    <property type="project" value="TreeGrafter"/>
</dbReference>
<evidence type="ECO:0000313" key="3">
    <source>
        <dbReference type="EMBL" id="MPN23469.1"/>
    </source>
</evidence>
<gene>
    <name evidence="3" type="ORF">SDC9_170857</name>
</gene>
<dbReference type="InterPro" id="IPR036457">
    <property type="entry name" value="PPM-type-like_dom_sf"/>
</dbReference>
<organism evidence="3">
    <name type="scientific">bioreactor metagenome</name>
    <dbReference type="NCBI Taxonomy" id="1076179"/>
    <lineage>
        <taxon>unclassified sequences</taxon>
        <taxon>metagenomes</taxon>
        <taxon>ecological metagenomes</taxon>
    </lineage>
</organism>
<dbReference type="AlphaFoldDB" id="A0A645GCF3"/>
<evidence type="ECO:0000256" key="1">
    <source>
        <dbReference type="ARBA" id="ARBA00022801"/>
    </source>
</evidence>
<keyword evidence="1" id="KW-0378">Hydrolase</keyword>
<dbReference type="EMBL" id="VSSQ01071987">
    <property type="protein sequence ID" value="MPN23469.1"/>
    <property type="molecule type" value="Genomic_DNA"/>
</dbReference>
<feature type="domain" description="PPM-type phosphatase" evidence="2">
    <location>
        <begin position="10"/>
        <end position="101"/>
    </location>
</feature>
<accession>A0A645GCF3</accession>
<dbReference type="InterPro" id="IPR052016">
    <property type="entry name" value="Bact_Sigma-Reg"/>
</dbReference>
<dbReference type="PANTHER" id="PTHR43156:SF2">
    <property type="entry name" value="STAGE II SPORULATION PROTEIN E"/>
    <property type="match status" value="1"/>
</dbReference>
<protein>
    <recommendedName>
        <fullName evidence="2">PPM-type phosphatase domain-containing protein</fullName>
    </recommendedName>
</protein>
<dbReference type="PANTHER" id="PTHR43156">
    <property type="entry name" value="STAGE II SPORULATION PROTEIN E-RELATED"/>
    <property type="match status" value="1"/>
</dbReference>
<dbReference type="Gene3D" id="3.60.40.10">
    <property type="entry name" value="PPM-type phosphatase domain"/>
    <property type="match status" value="1"/>
</dbReference>
<evidence type="ECO:0000259" key="2">
    <source>
        <dbReference type="Pfam" id="PF07228"/>
    </source>
</evidence>
<dbReference type="Pfam" id="PF07228">
    <property type="entry name" value="SpoIIE"/>
    <property type="match status" value="1"/>
</dbReference>
<name>A0A645GCF3_9ZZZZ</name>
<comment type="caution">
    <text evidence="3">The sequence shown here is derived from an EMBL/GenBank/DDBJ whole genome shotgun (WGS) entry which is preliminary data.</text>
</comment>